<keyword evidence="3" id="KW-0949">S-adenosyl-L-methionine</keyword>
<protein>
    <submittedName>
        <fullName evidence="5">Methyltransferase type 12</fullName>
    </submittedName>
</protein>
<organism evidence="5 6">
    <name type="scientific">Colletotrichum musicola</name>
    <dbReference type="NCBI Taxonomy" id="2175873"/>
    <lineage>
        <taxon>Eukaryota</taxon>
        <taxon>Fungi</taxon>
        <taxon>Dikarya</taxon>
        <taxon>Ascomycota</taxon>
        <taxon>Pezizomycotina</taxon>
        <taxon>Sordariomycetes</taxon>
        <taxon>Hypocreomycetidae</taxon>
        <taxon>Glomerellales</taxon>
        <taxon>Glomerellaceae</taxon>
        <taxon>Colletotrichum</taxon>
        <taxon>Colletotrichum orchidearum species complex</taxon>
    </lineage>
</organism>
<accession>A0A8H6MST1</accession>
<dbReference type="PANTHER" id="PTHR43464:SF19">
    <property type="entry name" value="UBIQUINONE BIOSYNTHESIS O-METHYLTRANSFERASE, MITOCHONDRIAL"/>
    <property type="match status" value="1"/>
</dbReference>
<evidence type="ECO:0000256" key="3">
    <source>
        <dbReference type="ARBA" id="ARBA00022691"/>
    </source>
</evidence>
<evidence type="ECO:0000313" key="6">
    <source>
        <dbReference type="Proteomes" id="UP000639643"/>
    </source>
</evidence>
<evidence type="ECO:0000259" key="4">
    <source>
        <dbReference type="Pfam" id="PF08242"/>
    </source>
</evidence>
<name>A0A8H6MST1_9PEZI</name>
<dbReference type="EMBL" id="WIGM01000997">
    <property type="protein sequence ID" value="KAF6806958.1"/>
    <property type="molecule type" value="Genomic_DNA"/>
</dbReference>
<keyword evidence="2 5" id="KW-0808">Transferase</keyword>
<sequence length="256" mass="27912">MALKSTSAGAAIYFPIFLRYIYDPLVLGFYCPCAWQITSETLRKFFNHHIISANSRSQSRPSQQQEDDEPKSAISSCRMLDIGVGTGYFLKHAPIPDGAEVVLVDLNPSALQAASSRTLEAHPDIACNTSVADFLDATSSGLSCEGLGGGRFDAISVMLLLHCVPGPPARKAEALVRLRSLLAPDGKLFGATILGRGVNHNFMGRVIMYWHNLWGVFGNTEDDAESFVGPLREAFEEVRWEVCGTMLLFEASKPKA</sequence>
<keyword evidence="6" id="KW-1185">Reference proteome</keyword>
<dbReference type="InterPro" id="IPR029063">
    <property type="entry name" value="SAM-dependent_MTases_sf"/>
</dbReference>
<dbReference type="AlphaFoldDB" id="A0A8H6MST1"/>
<dbReference type="InterPro" id="IPR013217">
    <property type="entry name" value="Methyltransf_12"/>
</dbReference>
<feature type="domain" description="Methyltransferase type 12" evidence="4">
    <location>
        <begin position="80"/>
        <end position="188"/>
    </location>
</feature>
<evidence type="ECO:0000313" key="5">
    <source>
        <dbReference type="EMBL" id="KAF6806958.1"/>
    </source>
</evidence>
<evidence type="ECO:0000256" key="2">
    <source>
        <dbReference type="ARBA" id="ARBA00022679"/>
    </source>
</evidence>
<gene>
    <name evidence="5" type="ORF">CMUS01_14241</name>
</gene>
<dbReference type="CDD" id="cd02440">
    <property type="entry name" value="AdoMet_MTases"/>
    <property type="match status" value="1"/>
</dbReference>
<reference evidence="5" key="1">
    <citation type="journal article" date="2020" name="Phytopathology">
        <title>Genome Sequence Resources of Colletotrichum truncatum, C. plurivorum, C. musicola, and C. sojae: Four Species Pathogenic to Soybean (Glycine max).</title>
        <authorList>
            <person name="Rogerio F."/>
            <person name="Boufleur T.R."/>
            <person name="Ciampi-Guillardi M."/>
            <person name="Sukno S.A."/>
            <person name="Thon M.R."/>
            <person name="Massola Junior N.S."/>
            <person name="Baroncelli R."/>
        </authorList>
    </citation>
    <scope>NUCLEOTIDE SEQUENCE</scope>
    <source>
        <strain evidence="5">LFN0074</strain>
    </source>
</reference>
<dbReference type="GO" id="GO:0008168">
    <property type="term" value="F:methyltransferase activity"/>
    <property type="evidence" value="ECO:0007669"/>
    <property type="project" value="UniProtKB-KW"/>
</dbReference>
<keyword evidence="1 5" id="KW-0489">Methyltransferase</keyword>
<dbReference type="Gene3D" id="3.40.50.150">
    <property type="entry name" value="Vaccinia Virus protein VP39"/>
    <property type="match status" value="1"/>
</dbReference>
<proteinExistence type="predicted"/>
<dbReference type="Pfam" id="PF08242">
    <property type="entry name" value="Methyltransf_12"/>
    <property type="match status" value="1"/>
</dbReference>
<dbReference type="OrthoDB" id="10061782at2759"/>
<evidence type="ECO:0000256" key="1">
    <source>
        <dbReference type="ARBA" id="ARBA00022603"/>
    </source>
</evidence>
<dbReference type="SUPFAM" id="SSF53335">
    <property type="entry name" value="S-adenosyl-L-methionine-dependent methyltransferases"/>
    <property type="match status" value="1"/>
</dbReference>
<comment type="caution">
    <text evidence="5">The sequence shown here is derived from an EMBL/GenBank/DDBJ whole genome shotgun (WGS) entry which is preliminary data.</text>
</comment>
<dbReference type="Proteomes" id="UP000639643">
    <property type="component" value="Unassembled WGS sequence"/>
</dbReference>
<dbReference type="GO" id="GO:0032259">
    <property type="term" value="P:methylation"/>
    <property type="evidence" value="ECO:0007669"/>
    <property type="project" value="UniProtKB-KW"/>
</dbReference>
<dbReference type="PANTHER" id="PTHR43464">
    <property type="entry name" value="METHYLTRANSFERASE"/>
    <property type="match status" value="1"/>
</dbReference>